<dbReference type="Proteomes" id="UP000242188">
    <property type="component" value="Unassembled WGS sequence"/>
</dbReference>
<dbReference type="Gene3D" id="1.25.40.420">
    <property type="match status" value="1"/>
</dbReference>
<evidence type="ECO:0000259" key="3">
    <source>
        <dbReference type="PROSITE" id="PS50097"/>
    </source>
</evidence>
<dbReference type="PIRSF" id="PIRSF037037">
    <property type="entry name" value="Kelch-like_protein_gigaxonin"/>
    <property type="match status" value="1"/>
</dbReference>
<dbReference type="InterPro" id="IPR011705">
    <property type="entry name" value="BACK"/>
</dbReference>
<sequence>MNEMYEVEHIGQQLQMNDMRKKGLFTDGFIHIPTENVSLPIHKAIMASCSNYFRSLFTWGMCNREYENDVIITGVSAKTMEAVLEYAYIQRVDIHPGNVEDLIAAADRFHIFGLQKQCTDYLVGELTTDNCIGIMMFFDFYSCTNGLEKTNEFISRNFTQIVESSQEYLQMSFENLRKLMNKDEIYVSDESEVLSAVLRWVTYDEGNRKCHFADLLSVVRFAFVNKSYFDNFLTTTQSILKQCTKSKSILEKAKDIKNRMRTTDSIICNPYENMLRPRVPRDVLFVVGGWSSKGVVSSMESYDRHTERWYEALSHIPNTRAYHATVALGDIIYVIGGYDGTRYLASVACFHTTTHTWEKRERMHLQRCYVAGVELRGRIYAFGGYDGRQRHDTVEYYDAISNHWSDAAPMHQCRSDCGATVSGGKIYVGGGFDGVHCLSSFEMYDAFTNHWTVLRSMSVPRSGVSIMSIGDAIFAVGGYDGNIRLKSVEEYKPFRNAWTETESMSVGRSNFCAILFDEKAYAIGGYDGSVTSTHVECFDPKTNKWFLKCPLKIGRSALSACVVSDMTNAKEFTCLGRDTSVTQQ</sequence>
<dbReference type="SMART" id="SM00225">
    <property type="entry name" value="BTB"/>
    <property type="match status" value="1"/>
</dbReference>
<feature type="domain" description="BTB" evidence="3">
    <location>
        <begin position="26"/>
        <end position="96"/>
    </location>
</feature>
<dbReference type="STRING" id="6573.A0A210QWR6"/>
<dbReference type="InterPro" id="IPR015915">
    <property type="entry name" value="Kelch-typ_b-propeller"/>
</dbReference>
<evidence type="ECO:0000256" key="1">
    <source>
        <dbReference type="ARBA" id="ARBA00022441"/>
    </source>
</evidence>
<evidence type="ECO:0000256" key="2">
    <source>
        <dbReference type="ARBA" id="ARBA00022737"/>
    </source>
</evidence>
<dbReference type="InterPro" id="IPR006652">
    <property type="entry name" value="Kelch_1"/>
</dbReference>
<gene>
    <name evidence="4" type="ORF">KP79_PYT25491</name>
</gene>
<dbReference type="Pfam" id="PF24681">
    <property type="entry name" value="Kelch_KLHDC2_KLHL20_DRC7"/>
    <property type="match status" value="1"/>
</dbReference>
<dbReference type="Gene3D" id="2.130.10.80">
    <property type="entry name" value="Galactose oxidase/kelch, beta-propeller"/>
    <property type="match status" value="1"/>
</dbReference>
<protein>
    <submittedName>
        <fullName evidence="4">Kelch-like protein 10</fullName>
    </submittedName>
</protein>
<name>A0A210QWR6_MIZYE</name>
<dbReference type="InterPro" id="IPR011333">
    <property type="entry name" value="SKP1/BTB/POZ_sf"/>
</dbReference>
<reference evidence="4 5" key="1">
    <citation type="journal article" date="2017" name="Nat. Ecol. Evol.">
        <title>Scallop genome provides insights into evolution of bilaterian karyotype and development.</title>
        <authorList>
            <person name="Wang S."/>
            <person name="Zhang J."/>
            <person name="Jiao W."/>
            <person name="Li J."/>
            <person name="Xun X."/>
            <person name="Sun Y."/>
            <person name="Guo X."/>
            <person name="Huan P."/>
            <person name="Dong B."/>
            <person name="Zhang L."/>
            <person name="Hu X."/>
            <person name="Sun X."/>
            <person name="Wang J."/>
            <person name="Zhao C."/>
            <person name="Wang Y."/>
            <person name="Wang D."/>
            <person name="Huang X."/>
            <person name="Wang R."/>
            <person name="Lv J."/>
            <person name="Li Y."/>
            <person name="Zhang Z."/>
            <person name="Liu B."/>
            <person name="Lu W."/>
            <person name="Hui Y."/>
            <person name="Liang J."/>
            <person name="Zhou Z."/>
            <person name="Hou R."/>
            <person name="Li X."/>
            <person name="Liu Y."/>
            <person name="Li H."/>
            <person name="Ning X."/>
            <person name="Lin Y."/>
            <person name="Zhao L."/>
            <person name="Xing Q."/>
            <person name="Dou J."/>
            <person name="Li Y."/>
            <person name="Mao J."/>
            <person name="Guo H."/>
            <person name="Dou H."/>
            <person name="Li T."/>
            <person name="Mu C."/>
            <person name="Jiang W."/>
            <person name="Fu Q."/>
            <person name="Fu X."/>
            <person name="Miao Y."/>
            <person name="Liu J."/>
            <person name="Yu Q."/>
            <person name="Li R."/>
            <person name="Liao H."/>
            <person name="Li X."/>
            <person name="Kong Y."/>
            <person name="Jiang Z."/>
            <person name="Chourrout D."/>
            <person name="Li R."/>
            <person name="Bao Z."/>
        </authorList>
    </citation>
    <scope>NUCLEOTIDE SEQUENCE [LARGE SCALE GENOMIC DNA]</scope>
    <source>
        <strain evidence="4 5">PY_sf001</strain>
    </source>
</reference>
<dbReference type="Gene3D" id="3.30.710.10">
    <property type="entry name" value="Potassium Channel Kv1.1, Chain A"/>
    <property type="match status" value="1"/>
</dbReference>
<dbReference type="Gene3D" id="2.120.10.80">
    <property type="entry name" value="Kelch-type beta propeller"/>
    <property type="match status" value="1"/>
</dbReference>
<dbReference type="SMART" id="SM00875">
    <property type="entry name" value="BACK"/>
    <property type="match status" value="1"/>
</dbReference>
<dbReference type="SMART" id="SM00612">
    <property type="entry name" value="Kelch"/>
    <property type="match status" value="6"/>
</dbReference>
<comment type="caution">
    <text evidence="4">The sequence shown here is derived from an EMBL/GenBank/DDBJ whole genome shotgun (WGS) entry which is preliminary data.</text>
</comment>
<keyword evidence="1" id="KW-0880">Kelch repeat</keyword>
<dbReference type="FunFam" id="1.25.40.420:FF:000001">
    <property type="entry name" value="Kelch-like family member 12"/>
    <property type="match status" value="1"/>
</dbReference>
<dbReference type="SUPFAM" id="SSF50965">
    <property type="entry name" value="Galactose oxidase, central domain"/>
    <property type="match status" value="2"/>
</dbReference>
<dbReference type="OrthoDB" id="191037at2759"/>
<dbReference type="AlphaFoldDB" id="A0A210QWR6"/>
<dbReference type="InterPro" id="IPR000210">
    <property type="entry name" value="BTB/POZ_dom"/>
</dbReference>
<keyword evidence="5" id="KW-1185">Reference proteome</keyword>
<dbReference type="InterPro" id="IPR017096">
    <property type="entry name" value="BTB-kelch_protein"/>
</dbReference>
<evidence type="ECO:0000313" key="4">
    <source>
        <dbReference type="EMBL" id="OWF53185.1"/>
    </source>
</evidence>
<dbReference type="SUPFAM" id="SSF54695">
    <property type="entry name" value="POZ domain"/>
    <property type="match status" value="1"/>
</dbReference>
<dbReference type="InterPro" id="IPR037293">
    <property type="entry name" value="Gal_Oxidase_central_sf"/>
</dbReference>
<dbReference type="Pfam" id="PF00651">
    <property type="entry name" value="BTB"/>
    <property type="match status" value="1"/>
</dbReference>
<dbReference type="PROSITE" id="PS50097">
    <property type="entry name" value="BTB"/>
    <property type="match status" value="1"/>
</dbReference>
<dbReference type="Pfam" id="PF07707">
    <property type="entry name" value="BACK"/>
    <property type="match status" value="1"/>
</dbReference>
<dbReference type="Pfam" id="PF01344">
    <property type="entry name" value="Kelch_1"/>
    <property type="match status" value="1"/>
</dbReference>
<dbReference type="InterPro" id="IPR011043">
    <property type="entry name" value="Gal_Oxase/kelch_b-propeller"/>
</dbReference>
<proteinExistence type="predicted"/>
<keyword evidence="2" id="KW-0677">Repeat</keyword>
<accession>A0A210QWR6</accession>
<dbReference type="EMBL" id="NEDP02001487">
    <property type="protein sequence ID" value="OWF53185.1"/>
    <property type="molecule type" value="Genomic_DNA"/>
</dbReference>
<dbReference type="PANTHER" id="PTHR45632:SF3">
    <property type="entry name" value="KELCH-LIKE PROTEIN 32"/>
    <property type="match status" value="1"/>
</dbReference>
<evidence type="ECO:0000313" key="5">
    <source>
        <dbReference type="Proteomes" id="UP000242188"/>
    </source>
</evidence>
<organism evidence="4 5">
    <name type="scientific">Mizuhopecten yessoensis</name>
    <name type="common">Japanese scallop</name>
    <name type="synonym">Patinopecten yessoensis</name>
    <dbReference type="NCBI Taxonomy" id="6573"/>
    <lineage>
        <taxon>Eukaryota</taxon>
        <taxon>Metazoa</taxon>
        <taxon>Spiralia</taxon>
        <taxon>Lophotrochozoa</taxon>
        <taxon>Mollusca</taxon>
        <taxon>Bivalvia</taxon>
        <taxon>Autobranchia</taxon>
        <taxon>Pteriomorphia</taxon>
        <taxon>Pectinida</taxon>
        <taxon>Pectinoidea</taxon>
        <taxon>Pectinidae</taxon>
        <taxon>Mizuhopecten</taxon>
    </lineage>
</organism>
<dbReference type="PANTHER" id="PTHR45632">
    <property type="entry name" value="LD33804P"/>
    <property type="match status" value="1"/>
</dbReference>